<dbReference type="GO" id="GO:0032993">
    <property type="term" value="C:protein-DNA complex"/>
    <property type="evidence" value="ECO:0007669"/>
    <property type="project" value="TreeGrafter"/>
</dbReference>
<protein>
    <submittedName>
        <fullName evidence="6">LysR family transcriptional regulator</fullName>
    </submittedName>
</protein>
<sequence>MDIRQLTWFLAIADARSFSKAAASAFVAQPAMSQQMQKLERELGVELFDRTSRPIRLTPAGEHLYARAVPILGEVQKTQMEVQEFSGEFRGRIVTGSMQYLASVEMADILAAYRNAHPAVELQMRIGNSGQLLDLLRARQLDIAYCHADGVVDEDEFDVRVLREEELVVIVGPRHPAADGTTMRVDDLLDQPLITFPPGAASHEALERIFATAGAAPKAWFESADMATAIALVTRGLGVALVPRSVASRDASIAPLSISPVPVTLHVAQVSRLDRPRSLAIDAFASRAAAALSSTRYSPG</sequence>
<keyword evidence="2" id="KW-0805">Transcription regulation</keyword>
<comment type="similarity">
    <text evidence="1">Belongs to the LysR transcriptional regulatory family.</text>
</comment>
<reference evidence="6" key="1">
    <citation type="submission" date="2024-04" db="EMBL/GenBank/DDBJ databases">
        <authorList>
            <person name="Roder T."/>
            <person name="Oberhansli S."/>
            <person name="Kreuzer M."/>
        </authorList>
    </citation>
    <scope>NUCLEOTIDE SEQUENCE</scope>
    <source>
        <strain evidence="6">LWS13-1.2</strain>
    </source>
</reference>
<dbReference type="AlphaFoldDB" id="A0AAU6SE61"/>
<dbReference type="PANTHER" id="PTHR30346:SF28">
    <property type="entry name" value="HTH-TYPE TRANSCRIPTIONAL REGULATOR CYNR"/>
    <property type="match status" value="1"/>
</dbReference>
<dbReference type="PRINTS" id="PR00039">
    <property type="entry name" value="HTHLYSR"/>
</dbReference>
<name>A0AAU6SE61_9MICO</name>
<dbReference type="Gene3D" id="1.10.10.10">
    <property type="entry name" value="Winged helix-like DNA-binding domain superfamily/Winged helix DNA-binding domain"/>
    <property type="match status" value="1"/>
</dbReference>
<dbReference type="InterPro" id="IPR005119">
    <property type="entry name" value="LysR_subst-bd"/>
</dbReference>
<dbReference type="GO" id="GO:0003700">
    <property type="term" value="F:DNA-binding transcription factor activity"/>
    <property type="evidence" value="ECO:0007669"/>
    <property type="project" value="InterPro"/>
</dbReference>
<gene>
    <name evidence="6" type="ORF">MRBLWS13_002833</name>
</gene>
<dbReference type="InterPro" id="IPR036390">
    <property type="entry name" value="WH_DNA-bd_sf"/>
</dbReference>
<dbReference type="GO" id="GO:0003677">
    <property type="term" value="F:DNA binding"/>
    <property type="evidence" value="ECO:0007669"/>
    <property type="project" value="UniProtKB-KW"/>
</dbReference>
<evidence type="ECO:0000256" key="2">
    <source>
        <dbReference type="ARBA" id="ARBA00023015"/>
    </source>
</evidence>
<dbReference type="SUPFAM" id="SSF53850">
    <property type="entry name" value="Periplasmic binding protein-like II"/>
    <property type="match status" value="1"/>
</dbReference>
<dbReference type="PANTHER" id="PTHR30346">
    <property type="entry name" value="TRANSCRIPTIONAL DUAL REGULATOR HCAR-RELATED"/>
    <property type="match status" value="1"/>
</dbReference>
<evidence type="ECO:0000256" key="1">
    <source>
        <dbReference type="ARBA" id="ARBA00009437"/>
    </source>
</evidence>
<dbReference type="FunFam" id="1.10.10.10:FF:000001">
    <property type="entry name" value="LysR family transcriptional regulator"/>
    <property type="match status" value="1"/>
</dbReference>
<proteinExistence type="inferred from homology"/>
<dbReference type="CDD" id="cd05466">
    <property type="entry name" value="PBP2_LTTR_substrate"/>
    <property type="match status" value="1"/>
</dbReference>
<dbReference type="Pfam" id="PF00126">
    <property type="entry name" value="HTH_1"/>
    <property type="match status" value="1"/>
</dbReference>
<keyword evidence="3" id="KW-0238">DNA-binding</keyword>
<dbReference type="Pfam" id="PF03466">
    <property type="entry name" value="LysR_substrate"/>
    <property type="match status" value="1"/>
</dbReference>
<dbReference type="RefSeq" id="WP_349425986.1">
    <property type="nucleotide sequence ID" value="NZ_CP151632.1"/>
</dbReference>
<dbReference type="InterPro" id="IPR000847">
    <property type="entry name" value="LysR_HTH_N"/>
</dbReference>
<dbReference type="SUPFAM" id="SSF46785">
    <property type="entry name" value="Winged helix' DNA-binding domain"/>
    <property type="match status" value="1"/>
</dbReference>
<evidence type="ECO:0000256" key="4">
    <source>
        <dbReference type="ARBA" id="ARBA00023163"/>
    </source>
</evidence>
<evidence type="ECO:0000313" key="6">
    <source>
        <dbReference type="EMBL" id="WZO35151.1"/>
    </source>
</evidence>
<evidence type="ECO:0000259" key="5">
    <source>
        <dbReference type="PROSITE" id="PS50931"/>
    </source>
</evidence>
<dbReference type="InterPro" id="IPR036388">
    <property type="entry name" value="WH-like_DNA-bd_sf"/>
</dbReference>
<dbReference type="Gene3D" id="3.40.190.290">
    <property type="match status" value="1"/>
</dbReference>
<feature type="domain" description="HTH lysR-type" evidence="5">
    <location>
        <begin position="1"/>
        <end position="58"/>
    </location>
</feature>
<keyword evidence="4" id="KW-0804">Transcription</keyword>
<evidence type="ECO:0000256" key="3">
    <source>
        <dbReference type="ARBA" id="ARBA00023125"/>
    </source>
</evidence>
<dbReference type="PROSITE" id="PS50931">
    <property type="entry name" value="HTH_LYSR"/>
    <property type="match status" value="1"/>
</dbReference>
<dbReference type="EMBL" id="CP151632">
    <property type="protein sequence ID" value="WZO35151.1"/>
    <property type="molecule type" value="Genomic_DNA"/>
</dbReference>
<organism evidence="6">
    <name type="scientific">Microbacterium sp. LWS13-1.2</name>
    <dbReference type="NCBI Taxonomy" id="3135264"/>
    <lineage>
        <taxon>Bacteria</taxon>
        <taxon>Bacillati</taxon>
        <taxon>Actinomycetota</taxon>
        <taxon>Actinomycetes</taxon>
        <taxon>Micrococcales</taxon>
        <taxon>Microbacteriaceae</taxon>
        <taxon>Microbacterium</taxon>
    </lineage>
</organism>
<accession>A0AAU6SE61</accession>